<evidence type="ECO:0000313" key="2">
    <source>
        <dbReference type="Proteomes" id="UP000828048"/>
    </source>
</evidence>
<gene>
    <name evidence="1" type="ORF">Vadar_033728</name>
</gene>
<accession>A0ACB7Z0G9</accession>
<protein>
    <submittedName>
        <fullName evidence="1">Uncharacterized protein</fullName>
    </submittedName>
</protein>
<dbReference type="Proteomes" id="UP000828048">
    <property type="component" value="Chromosome 3"/>
</dbReference>
<organism evidence="1 2">
    <name type="scientific">Vaccinium darrowii</name>
    <dbReference type="NCBI Taxonomy" id="229202"/>
    <lineage>
        <taxon>Eukaryota</taxon>
        <taxon>Viridiplantae</taxon>
        <taxon>Streptophyta</taxon>
        <taxon>Embryophyta</taxon>
        <taxon>Tracheophyta</taxon>
        <taxon>Spermatophyta</taxon>
        <taxon>Magnoliopsida</taxon>
        <taxon>eudicotyledons</taxon>
        <taxon>Gunneridae</taxon>
        <taxon>Pentapetalae</taxon>
        <taxon>asterids</taxon>
        <taxon>Ericales</taxon>
        <taxon>Ericaceae</taxon>
        <taxon>Vaccinioideae</taxon>
        <taxon>Vaccinieae</taxon>
        <taxon>Vaccinium</taxon>
    </lineage>
</organism>
<evidence type="ECO:0000313" key="1">
    <source>
        <dbReference type="EMBL" id="KAH7859257.1"/>
    </source>
</evidence>
<sequence length="107" mass="11835">MKEKRNSKMIRVGENPMSSSTSSGSVGMIRSPQIEIHEMGSALKIVLTTGLDCQHIFNQIIVWFMRRELRLSMLAFLLLVGESGLASCGAARIAEKLKKSFNDDGSF</sequence>
<dbReference type="EMBL" id="CM037153">
    <property type="protein sequence ID" value="KAH7859257.1"/>
    <property type="molecule type" value="Genomic_DNA"/>
</dbReference>
<comment type="caution">
    <text evidence="1">The sequence shown here is derived from an EMBL/GenBank/DDBJ whole genome shotgun (WGS) entry which is preliminary data.</text>
</comment>
<proteinExistence type="predicted"/>
<reference evidence="1 2" key="1">
    <citation type="journal article" date="2021" name="Hortic Res">
        <title>High-quality reference genome and annotation aids understanding of berry development for evergreen blueberry (Vaccinium darrowii).</title>
        <authorList>
            <person name="Yu J."/>
            <person name="Hulse-Kemp A.M."/>
            <person name="Babiker E."/>
            <person name="Staton M."/>
        </authorList>
    </citation>
    <scope>NUCLEOTIDE SEQUENCE [LARGE SCALE GENOMIC DNA]</scope>
    <source>
        <strain evidence="2">cv. NJ 8807/NJ 8810</strain>
        <tissue evidence="1">Young leaf</tissue>
    </source>
</reference>
<keyword evidence="2" id="KW-1185">Reference proteome</keyword>
<name>A0ACB7Z0G9_9ERIC</name>